<dbReference type="AlphaFoldDB" id="A0A9P5SKC7"/>
<feature type="compositionally biased region" description="Polar residues" evidence="1">
    <location>
        <begin position="26"/>
        <end position="39"/>
    </location>
</feature>
<accession>A0A9P5SKC7</accession>
<sequence length="192" mass="21895">MCLAAGRSTVPAYNPFSRSKEAQGSLDKQATPPVNSNRPGTPILDGVDMLRAPWATKSLEVFACAIKVKLPDAFVPVPSNQNRAWRRPSDERCRALQRLVYQHLGKQKQLKHLQLGHDPLVFDRLWYCLEMALASGLNELKEVKKMKTLGVRGMNHNIGIAELKWMNKNWPKLKRIHGIFQRLGSRQEEMRD</sequence>
<evidence type="ECO:0000313" key="3">
    <source>
        <dbReference type="Proteomes" id="UP000696485"/>
    </source>
</evidence>
<organism evidence="2 3">
    <name type="scientific">Podila minutissima</name>
    <dbReference type="NCBI Taxonomy" id="64525"/>
    <lineage>
        <taxon>Eukaryota</taxon>
        <taxon>Fungi</taxon>
        <taxon>Fungi incertae sedis</taxon>
        <taxon>Mucoromycota</taxon>
        <taxon>Mortierellomycotina</taxon>
        <taxon>Mortierellomycetes</taxon>
        <taxon>Mortierellales</taxon>
        <taxon>Mortierellaceae</taxon>
        <taxon>Podila</taxon>
    </lineage>
</organism>
<name>A0A9P5SKC7_9FUNG</name>
<comment type="caution">
    <text evidence="2">The sequence shown here is derived from an EMBL/GenBank/DDBJ whole genome shotgun (WGS) entry which is preliminary data.</text>
</comment>
<dbReference type="Proteomes" id="UP000696485">
    <property type="component" value="Unassembled WGS sequence"/>
</dbReference>
<protein>
    <submittedName>
        <fullName evidence="2">Uncharacterized protein</fullName>
    </submittedName>
</protein>
<proteinExistence type="predicted"/>
<dbReference type="EMBL" id="JAAAUY010000308">
    <property type="protein sequence ID" value="KAF9331667.1"/>
    <property type="molecule type" value="Genomic_DNA"/>
</dbReference>
<evidence type="ECO:0000313" key="2">
    <source>
        <dbReference type="EMBL" id="KAF9331667.1"/>
    </source>
</evidence>
<evidence type="ECO:0000256" key="1">
    <source>
        <dbReference type="SAM" id="MobiDB-lite"/>
    </source>
</evidence>
<keyword evidence="3" id="KW-1185">Reference proteome</keyword>
<feature type="region of interest" description="Disordered" evidence="1">
    <location>
        <begin position="13"/>
        <end position="42"/>
    </location>
</feature>
<gene>
    <name evidence="2" type="ORF">BG006_005475</name>
</gene>
<reference evidence="2" key="1">
    <citation type="journal article" date="2020" name="Fungal Divers.">
        <title>Resolving the Mortierellaceae phylogeny through synthesis of multi-gene phylogenetics and phylogenomics.</title>
        <authorList>
            <person name="Vandepol N."/>
            <person name="Liber J."/>
            <person name="Desiro A."/>
            <person name="Na H."/>
            <person name="Kennedy M."/>
            <person name="Barry K."/>
            <person name="Grigoriev I.V."/>
            <person name="Miller A.N."/>
            <person name="O'Donnell K."/>
            <person name="Stajich J.E."/>
            <person name="Bonito G."/>
        </authorList>
    </citation>
    <scope>NUCLEOTIDE SEQUENCE</scope>
    <source>
        <strain evidence="2">NVP1</strain>
    </source>
</reference>